<dbReference type="Proteomes" id="UP000284375">
    <property type="component" value="Unassembled WGS sequence"/>
</dbReference>
<gene>
    <name evidence="3" type="ORF">VSDG_06369</name>
</gene>
<dbReference type="PANTHER" id="PTHR42089">
    <property type="entry name" value="YALI0F09427P"/>
    <property type="match status" value="1"/>
</dbReference>
<dbReference type="EMBL" id="LJZO01000035">
    <property type="protein sequence ID" value="ROV92905.1"/>
    <property type="molecule type" value="Genomic_DNA"/>
</dbReference>
<comment type="caution">
    <text evidence="3">The sequence shown here is derived from an EMBL/GenBank/DDBJ whole genome shotgun (WGS) entry which is preliminary data.</text>
</comment>
<keyword evidence="1" id="KW-0175">Coiled coil</keyword>
<evidence type="ECO:0000256" key="1">
    <source>
        <dbReference type="SAM" id="Coils"/>
    </source>
</evidence>
<proteinExistence type="predicted"/>
<evidence type="ECO:0000313" key="4">
    <source>
        <dbReference type="Proteomes" id="UP000284375"/>
    </source>
</evidence>
<feature type="compositionally biased region" description="Gly residues" evidence="2">
    <location>
        <begin position="134"/>
        <end position="155"/>
    </location>
</feature>
<organism evidence="3 4">
    <name type="scientific">Cytospora chrysosperma</name>
    <name type="common">Cytospora canker fungus</name>
    <name type="synonym">Sphaeria chrysosperma</name>
    <dbReference type="NCBI Taxonomy" id="252740"/>
    <lineage>
        <taxon>Eukaryota</taxon>
        <taxon>Fungi</taxon>
        <taxon>Dikarya</taxon>
        <taxon>Ascomycota</taxon>
        <taxon>Pezizomycotina</taxon>
        <taxon>Sordariomycetes</taxon>
        <taxon>Sordariomycetidae</taxon>
        <taxon>Diaporthales</taxon>
        <taxon>Cytosporaceae</taxon>
        <taxon>Cytospora</taxon>
    </lineage>
</organism>
<sequence>MHDNRTHPLLAQVPLTVSPFVNLPTSTTLPYTYKAMPSTLPPSVTGITSTADPESAGGDKACYVVSQSGHAAHPDDIIASCRALQAHLTRLQADAEQELRELDERIRARELAEKRRVAPGWLDSEARLLEPERAGGGGGGGGGGVQGSNGTGNGDGTDLMSGDVGEGASVSEQLMGLSLGSSGGQGLAGQDVVEMAAPDDDQGAELDRAFGNLPTRPK</sequence>
<accession>A0A423VPH1</accession>
<evidence type="ECO:0000313" key="3">
    <source>
        <dbReference type="EMBL" id="ROV92905.1"/>
    </source>
</evidence>
<reference evidence="3 4" key="1">
    <citation type="submission" date="2015-09" db="EMBL/GenBank/DDBJ databases">
        <title>Host preference determinants of Valsa canker pathogens revealed by comparative genomics.</title>
        <authorList>
            <person name="Yin Z."/>
            <person name="Huang L."/>
        </authorList>
    </citation>
    <scope>NUCLEOTIDE SEQUENCE [LARGE SCALE GENOMIC DNA]</scope>
    <source>
        <strain evidence="3 4">YSFL</strain>
    </source>
</reference>
<protein>
    <submittedName>
        <fullName evidence="3">Uncharacterized protein</fullName>
    </submittedName>
</protein>
<evidence type="ECO:0000256" key="2">
    <source>
        <dbReference type="SAM" id="MobiDB-lite"/>
    </source>
</evidence>
<dbReference type="AlphaFoldDB" id="A0A423VPH1"/>
<feature type="region of interest" description="Disordered" evidence="2">
    <location>
        <begin position="131"/>
        <end position="218"/>
    </location>
</feature>
<dbReference type="OrthoDB" id="5344687at2759"/>
<name>A0A423VPH1_CYTCH</name>
<keyword evidence="4" id="KW-1185">Reference proteome</keyword>
<dbReference type="STRING" id="252740.A0A423VPH1"/>
<dbReference type="PANTHER" id="PTHR42089:SF1">
    <property type="entry name" value="YALI0F09427P"/>
    <property type="match status" value="1"/>
</dbReference>
<feature type="coiled-coil region" evidence="1">
    <location>
        <begin position="81"/>
        <end position="112"/>
    </location>
</feature>